<protein>
    <submittedName>
        <fullName evidence="2">Uncharacterized protein MANES_10G130100</fullName>
    </submittedName>
</protein>
<organism evidence="2">
    <name type="scientific">Rhizophora mucronata</name>
    <name type="common">Asiatic mangrove</name>
    <dbReference type="NCBI Taxonomy" id="61149"/>
    <lineage>
        <taxon>Eukaryota</taxon>
        <taxon>Viridiplantae</taxon>
        <taxon>Streptophyta</taxon>
        <taxon>Embryophyta</taxon>
        <taxon>Tracheophyta</taxon>
        <taxon>Spermatophyta</taxon>
        <taxon>Magnoliopsida</taxon>
        <taxon>eudicotyledons</taxon>
        <taxon>Gunneridae</taxon>
        <taxon>Pentapetalae</taxon>
        <taxon>rosids</taxon>
        <taxon>fabids</taxon>
        <taxon>Malpighiales</taxon>
        <taxon>Rhizophoraceae</taxon>
        <taxon>Rhizophora</taxon>
    </lineage>
</organism>
<name>A0A2P2K423_RHIMU</name>
<reference evidence="2" key="1">
    <citation type="submission" date="2018-02" db="EMBL/GenBank/DDBJ databases">
        <title>Rhizophora mucronata_Transcriptome.</title>
        <authorList>
            <person name="Meera S.P."/>
            <person name="Sreeshan A."/>
            <person name="Augustine A."/>
        </authorList>
    </citation>
    <scope>NUCLEOTIDE SEQUENCE</scope>
    <source>
        <tissue evidence="2">Leaf</tissue>
    </source>
</reference>
<dbReference type="EMBL" id="GGEC01019983">
    <property type="protein sequence ID" value="MBX00467.1"/>
    <property type="molecule type" value="Transcribed_RNA"/>
</dbReference>
<proteinExistence type="predicted"/>
<sequence>MIDFLSNISATSAKCNLRTRLRLLLGHIKFSFLQGHRTKGPVFPLHSRSEFSRRHKRGSRGKIAPLQGSHLIGTVDIHRRRKRRRQALDDKVTPSPWLTGAQQLTRRDAGL</sequence>
<dbReference type="AlphaFoldDB" id="A0A2P2K423"/>
<feature type="region of interest" description="Disordered" evidence="1">
    <location>
        <begin position="80"/>
        <end position="111"/>
    </location>
</feature>
<evidence type="ECO:0000256" key="1">
    <source>
        <dbReference type="SAM" id="MobiDB-lite"/>
    </source>
</evidence>
<accession>A0A2P2K423</accession>
<evidence type="ECO:0000313" key="2">
    <source>
        <dbReference type="EMBL" id="MBX00467.1"/>
    </source>
</evidence>